<evidence type="ECO:0000313" key="2">
    <source>
        <dbReference type="Proteomes" id="UP000093795"/>
    </source>
</evidence>
<sequence>MADDAPVSPELIDLTDACRQRVSDQINAKGGYCESCAGTEFTIGRALPLGFLFLNEDHDAYLVALSCRTPGCPKPRTAIALHHDEIFTLAGQGAADS</sequence>
<dbReference type="OrthoDB" id="4741287at2"/>
<name>A0A1A3DFS4_MYCAS</name>
<protein>
    <submittedName>
        <fullName evidence="1">Uncharacterized protein</fullName>
    </submittedName>
</protein>
<dbReference type="AlphaFoldDB" id="A0A1A3DFS4"/>
<organism evidence="1 2">
    <name type="scientific">Mycobacterium asiaticum</name>
    <dbReference type="NCBI Taxonomy" id="1790"/>
    <lineage>
        <taxon>Bacteria</taxon>
        <taxon>Bacillati</taxon>
        <taxon>Actinomycetota</taxon>
        <taxon>Actinomycetes</taxon>
        <taxon>Mycobacteriales</taxon>
        <taxon>Mycobacteriaceae</taxon>
        <taxon>Mycobacterium</taxon>
    </lineage>
</organism>
<dbReference type="EMBL" id="LZKQ01000329">
    <property type="protein sequence ID" value="OBI72914.1"/>
    <property type="molecule type" value="Genomic_DNA"/>
</dbReference>
<dbReference type="RefSeq" id="WP_036361664.1">
    <property type="nucleotide sequence ID" value="NZ_LZKQ01000329.1"/>
</dbReference>
<gene>
    <name evidence="1" type="ORF">A9X01_06930</name>
</gene>
<dbReference type="Proteomes" id="UP000093795">
    <property type="component" value="Unassembled WGS sequence"/>
</dbReference>
<evidence type="ECO:0000313" key="1">
    <source>
        <dbReference type="EMBL" id="OBI72914.1"/>
    </source>
</evidence>
<dbReference type="GeneID" id="61213152"/>
<proteinExistence type="predicted"/>
<comment type="caution">
    <text evidence="1">The sequence shown here is derived from an EMBL/GenBank/DDBJ whole genome shotgun (WGS) entry which is preliminary data.</text>
</comment>
<reference evidence="1 2" key="1">
    <citation type="submission" date="2016-06" db="EMBL/GenBank/DDBJ databases">
        <authorList>
            <person name="Kjaerup R.B."/>
            <person name="Dalgaard T.S."/>
            <person name="Juul-Madsen H.R."/>
        </authorList>
    </citation>
    <scope>NUCLEOTIDE SEQUENCE [LARGE SCALE GENOMIC DNA]</scope>
    <source>
        <strain evidence="1 2">1081914.2</strain>
    </source>
</reference>
<dbReference type="eggNOG" id="ENOG502ZF08">
    <property type="taxonomic scope" value="Bacteria"/>
</dbReference>
<accession>A0A1A3DFS4</accession>